<dbReference type="SUPFAM" id="SSF51658">
    <property type="entry name" value="Xylose isomerase-like"/>
    <property type="match status" value="1"/>
</dbReference>
<dbReference type="OrthoDB" id="541883at2759"/>
<feature type="compositionally biased region" description="Basic and acidic residues" evidence="7">
    <location>
        <begin position="447"/>
        <end position="457"/>
    </location>
</feature>
<dbReference type="InterPro" id="IPR036237">
    <property type="entry name" value="Xyl_isomerase-like_sf"/>
</dbReference>
<dbReference type="GO" id="GO:0043504">
    <property type="term" value="P:mitochondrial DNA repair"/>
    <property type="evidence" value="ECO:0007669"/>
    <property type="project" value="TreeGrafter"/>
</dbReference>
<keyword evidence="4" id="KW-0228">DNA excision</keyword>
<dbReference type="EMBL" id="KL142381">
    <property type="protein sequence ID" value="KDR75132.1"/>
    <property type="molecule type" value="Genomic_DNA"/>
</dbReference>
<dbReference type="GO" id="GO:0006289">
    <property type="term" value="P:nucleotide-excision repair"/>
    <property type="evidence" value="ECO:0007669"/>
    <property type="project" value="InterPro"/>
</dbReference>
<evidence type="ECO:0000256" key="4">
    <source>
        <dbReference type="ARBA" id="ARBA00022769"/>
    </source>
</evidence>
<feature type="region of interest" description="Disordered" evidence="7">
    <location>
        <begin position="424"/>
        <end position="457"/>
    </location>
</feature>
<feature type="region of interest" description="Disordered" evidence="7">
    <location>
        <begin position="28"/>
        <end position="109"/>
    </location>
</feature>
<proteinExistence type="predicted"/>
<keyword evidence="3" id="KW-0227">DNA damage</keyword>
<reference evidence="9" key="1">
    <citation type="journal article" date="2014" name="Proc. Natl. Acad. Sci. U.S.A.">
        <title>Extensive sampling of basidiomycete genomes demonstrates inadequacy of the white-rot/brown-rot paradigm for wood decay fungi.</title>
        <authorList>
            <person name="Riley R."/>
            <person name="Salamov A.A."/>
            <person name="Brown D.W."/>
            <person name="Nagy L.G."/>
            <person name="Floudas D."/>
            <person name="Held B.W."/>
            <person name="Levasseur A."/>
            <person name="Lombard V."/>
            <person name="Morin E."/>
            <person name="Otillar R."/>
            <person name="Lindquist E.A."/>
            <person name="Sun H."/>
            <person name="LaButti K.M."/>
            <person name="Schmutz J."/>
            <person name="Jabbour D."/>
            <person name="Luo H."/>
            <person name="Baker S.E."/>
            <person name="Pisabarro A.G."/>
            <person name="Walton J.D."/>
            <person name="Blanchette R.A."/>
            <person name="Henrissat B."/>
            <person name="Martin F."/>
            <person name="Cullen D."/>
            <person name="Hibbett D.S."/>
            <person name="Grigoriev I.V."/>
        </authorList>
    </citation>
    <scope>NUCLEOTIDE SEQUENCE [LARGE SCALE GENOMIC DNA]</scope>
    <source>
        <strain evidence="9">CBS 339.88</strain>
    </source>
</reference>
<keyword evidence="9" id="KW-1185">Reference proteome</keyword>
<dbReference type="GO" id="GO:0016787">
    <property type="term" value="F:hydrolase activity"/>
    <property type="evidence" value="ECO:0007669"/>
    <property type="project" value="UniProtKB-KW"/>
</dbReference>
<keyword evidence="5" id="KW-0378">Hydrolase</keyword>
<evidence type="ECO:0000256" key="1">
    <source>
        <dbReference type="ARBA" id="ARBA00022722"/>
    </source>
</evidence>
<dbReference type="STRING" id="685588.A0A067SYI2"/>
<dbReference type="InterPro" id="IPR004601">
    <property type="entry name" value="UvdE"/>
</dbReference>
<dbReference type="Proteomes" id="UP000027222">
    <property type="component" value="Unassembled WGS sequence"/>
</dbReference>
<evidence type="ECO:0000256" key="5">
    <source>
        <dbReference type="ARBA" id="ARBA00022801"/>
    </source>
</evidence>
<feature type="compositionally biased region" description="Polar residues" evidence="7">
    <location>
        <begin position="428"/>
        <end position="437"/>
    </location>
</feature>
<dbReference type="AlphaFoldDB" id="A0A067SYI2"/>
<feature type="compositionally biased region" description="Basic and acidic residues" evidence="7">
    <location>
        <begin position="77"/>
        <end position="87"/>
    </location>
</feature>
<name>A0A067SYI2_GALM3</name>
<evidence type="ECO:0000256" key="2">
    <source>
        <dbReference type="ARBA" id="ARBA00022759"/>
    </source>
</evidence>
<evidence type="ECO:0000256" key="3">
    <source>
        <dbReference type="ARBA" id="ARBA00022763"/>
    </source>
</evidence>
<keyword evidence="6" id="KW-0234">DNA repair</keyword>
<evidence type="ECO:0000313" key="9">
    <source>
        <dbReference type="Proteomes" id="UP000027222"/>
    </source>
</evidence>
<dbReference type="PANTHER" id="PTHR31290:SF5">
    <property type="entry name" value="UV-DAMAGE ENDONUCLEASE"/>
    <property type="match status" value="1"/>
</dbReference>
<dbReference type="GO" id="GO:0005634">
    <property type="term" value="C:nucleus"/>
    <property type="evidence" value="ECO:0007669"/>
    <property type="project" value="TreeGrafter"/>
</dbReference>
<evidence type="ECO:0008006" key="10">
    <source>
        <dbReference type="Google" id="ProtNLM"/>
    </source>
</evidence>
<keyword evidence="1" id="KW-0540">Nuclease</keyword>
<evidence type="ECO:0000256" key="7">
    <source>
        <dbReference type="SAM" id="MobiDB-lite"/>
    </source>
</evidence>
<dbReference type="GO" id="GO:0005739">
    <property type="term" value="C:mitochondrion"/>
    <property type="evidence" value="ECO:0007669"/>
    <property type="project" value="TreeGrafter"/>
</dbReference>
<dbReference type="GO" id="GO:0004519">
    <property type="term" value="F:endonuclease activity"/>
    <property type="evidence" value="ECO:0007669"/>
    <property type="project" value="UniProtKB-KW"/>
</dbReference>
<protein>
    <recommendedName>
        <fullName evidence="10">UV-endonuclease UvdE</fullName>
    </recommendedName>
</protein>
<gene>
    <name evidence="8" type="ORF">GALMADRAFT_249051</name>
</gene>
<keyword evidence="2" id="KW-0255">Endonuclease</keyword>
<dbReference type="PANTHER" id="PTHR31290">
    <property type="entry name" value="UV-DAMAGE ENDONUCLEASE"/>
    <property type="match status" value="1"/>
</dbReference>
<dbReference type="NCBIfam" id="TIGR00629">
    <property type="entry name" value="uvde"/>
    <property type="match status" value="1"/>
</dbReference>
<dbReference type="Pfam" id="PF03851">
    <property type="entry name" value="UvdE"/>
    <property type="match status" value="1"/>
</dbReference>
<dbReference type="HOGENOM" id="CLU_017168_2_2_1"/>
<organism evidence="8 9">
    <name type="scientific">Galerina marginata (strain CBS 339.88)</name>
    <dbReference type="NCBI Taxonomy" id="685588"/>
    <lineage>
        <taxon>Eukaryota</taxon>
        <taxon>Fungi</taxon>
        <taxon>Dikarya</taxon>
        <taxon>Basidiomycota</taxon>
        <taxon>Agaricomycotina</taxon>
        <taxon>Agaricomycetes</taxon>
        <taxon>Agaricomycetidae</taxon>
        <taxon>Agaricales</taxon>
        <taxon>Agaricineae</taxon>
        <taxon>Strophariaceae</taxon>
        <taxon>Galerina</taxon>
    </lineage>
</organism>
<evidence type="ECO:0000313" key="8">
    <source>
        <dbReference type="EMBL" id="KDR75132.1"/>
    </source>
</evidence>
<dbReference type="Gene3D" id="3.20.20.150">
    <property type="entry name" value="Divalent-metal-dependent TIM barrel enzymes"/>
    <property type="match status" value="1"/>
</dbReference>
<evidence type="ECO:0000256" key="6">
    <source>
        <dbReference type="ARBA" id="ARBA00023204"/>
    </source>
</evidence>
<dbReference type="GO" id="GO:0009411">
    <property type="term" value="P:response to UV"/>
    <property type="evidence" value="ECO:0007669"/>
    <property type="project" value="InterPro"/>
</dbReference>
<sequence>MNGLVSQLNYPLRRSARLLSVSSIQVDANPDLSQSTPTTVPRKRRNSERDSNSNPLTDEGHVPLPASKKSTINPAARKSDTVKDLTRSVKSKAKSNPKPDPVYSIPDVEPKETQFKGRLGYACLNTVLRNKKPSSASVFCSRTCRLDSLRKNGLDWVKELGRRNVEDLLTIIQWNEDNNIRFFRLSSEMFPFASHAVHGYSLEYCASQLAKAGALANKYRHRLTVHPGQYTQLGSPKPAVVEAAVRELVYHCQMLDLMGLGKDSVMVIHGGGVYNDKPTTLQRLKESIRTLPSNVRNRLVLENDEMCYNAKDLLPVCEELDVPLVFDYHHDALYPSSIPPSTIIKRANAIWTRRGIKPKQHLSEQRPGAVTLMERRAHADRCENLPEDLPLDMDLMIEAKDKEQAVLYLHRMYNLKPVVHASLRPAATNPSTQTNGRKSNKRGRATPVKERGVTEGE</sequence>
<accession>A0A067SYI2</accession>